<evidence type="ECO:0000313" key="3">
    <source>
        <dbReference type="Proteomes" id="UP000255169"/>
    </source>
</evidence>
<protein>
    <submittedName>
        <fullName evidence="2">Mu P family protein</fullName>
    </submittedName>
</protein>
<dbReference type="Pfam" id="PF21683">
    <property type="entry name" value="GpP-like_1st"/>
    <property type="match status" value="1"/>
</dbReference>
<dbReference type="Proteomes" id="UP000255169">
    <property type="component" value="Unassembled WGS sequence"/>
</dbReference>
<gene>
    <name evidence="2" type="ORF">NCTC10476_03307</name>
</gene>
<name>A0A380QTC3_YERRU</name>
<dbReference type="EMBL" id="UHJG01000001">
    <property type="protein sequence ID" value="SUQ01922.1"/>
    <property type="molecule type" value="Genomic_DNA"/>
</dbReference>
<dbReference type="Gene3D" id="2.30.300.10">
    <property type="entry name" value="Baseplate protein-like domain - beta roll fold"/>
    <property type="match status" value="1"/>
</dbReference>
<evidence type="ECO:0000313" key="2">
    <source>
        <dbReference type="EMBL" id="SUQ01922.1"/>
    </source>
</evidence>
<organism evidence="2 3">
    <name type="scientific">Yersinia ruckeri</name>
    <dbReference type="NCBI Taxonomy" id="29486"/>
    <lineage>
        <taxon>Bacteria</taxon>
        <taxon>Pseudomonadati</taxon>
        <taxon>Pseudomonadota</taxon>
        <taxon>Gammaproteobacteria</taxon>
        <taxon>Enterobacterales</taxon>
        <taxon>Yersiniaceae</taxon>
        <taxon>Yersinia</taxon>
    </lineage>
</organism>
<dbReference type="SUPFAM" id="SSF69279">
    <property type="entry name" value="Phage tail proteins"/>
    <property type="match status" value="1"/>
</dbReference>
<dbReference type="InterPro" id="IPR049354">
    <property type="entry name" value="GpP-like_N"/>
</dbReference>
<evidence type="ECO:0000259" key="1">
    <source>
        <dbReference type="Pfam" id="PF21683"/>
    </source>
</evidence>
<reference evidence="2 3" key="1">
    <citation type="submission" date="2018-06" db="EMBL/GenBank/DDBJ databases">
        <authorList>
            <consortium name="Pathogen Informatics"/>
            <person name="Doyle S."/>
        </authorList>
    </citation>
    <scope>NUCLEOTIDE SEQUENCE [LARGE SCALE GENOMIC DNA]</scope>
    <source>
        <strain evidence="2 3">NCTC10476</strain>
    </source>
</reference>
<proteinExistence type="predicted"/>
<accession>A0A380QTC3</accession>
<dbReference type="AlphaFoldDB" id="A0A380QTC3"/>
<sequence>MNDELTLKIGGKLISGWDQVRVTAASSGCPSDFDLSLMDLIPEVITSNGLIRAIPVW</sequence>
<feature type="domain" description="Baseplate hub protein gp44-like N-terminal" evidence="1">
    <location>
        <begin position="5"/>
        <end position="44"/>
    </location>
</feature>
<keyword evidence="3" id="KW-1185">Reference proteome</keyword>